<sequence>MRELQAGRRLERATIGDGGLTVTGTGGVNITGSGRVGISGDGRLVLYAPDGSALIVLGRLTGFGDGIDRSGLAAWRTTANGGTLAMSLYDGIWAVWDRAGNVVLSTDENSGQGLGRPWLPVTWAGSDYEQWPGTTSGTFTQLCETALPKQQPRLFARIRHTTDVSGTTGQIRLMCNGEQLGPTTTVTFAIGYVDIGPLALPTSGFGDILGLSVDGRRTAGTGRVRATVTASWTQQS</sequence>
<proteinExistence type="predicted"/>
<dbReference type="EMBL" id="SMKE01000003">
    <property type="protein sequence ID" value="TDC02592.1"/>
    <property type="molecule type" value="Genomic_DNA"/>
</dbReference>
<evidence type="ECO:0000313" key="2">
    <source>
        <dbReference type="Proteomes" id="UP000295626"/>
    </source>
</evidence>
<comment type="caution">
    <text evidence="1">The sequence shown here is derived from an EMBL/GenBank/DDBJ whole genome shotgun (WGS) entry which is preliminary data.</text>
</comment>
<evidence type="ECO:0000313" key="1">
    <source>
        <dbReference type="EMBL" id="TDC02592.1"/>
    </source>
</evidence>
<keyword evidence="2" id="KW-1185">Reference proteome</keyword>
<organism evidence="1 2">
    <name type="scientific">Micromonospora fluostatini</name>
    <dbReference type="NCBI Taxonomy" id="1629071"/>
    <lineage>
        <taxon>Bacteria</taxon>
        <taxon>Bacillati</taxon>
        <taxon>Actinomycetota</taxon>
        <taxon>Actinomycetes</taxon>
        <taxon>Micromonosporales</taxon>
        <taxon>Micromonosporaceae</taxon>
        <taxon>Micromonospora</taxon>
    </lineage>
</organism>
<protein>
    <submittedName>
        <fullName evidence="1">Uncharacterized protein</fullName>
    </submittedName>
</protein>
<reference evidence="1 2" key="1">
    <citation type="submission" date="2019-02" db="EMBL/GenBank/DDBJ databases">
        <title>Draft genome sequences of novel Actinobacteria.</title>
        <authorList>
            <person name="Sahin N."/>
            <person name="Ay H."/>
            <person name="Saygin H."/>
        </authorList>
    </citation>
    <scope>NUCLEOTIDE SEQUENCE [LARGE SCALE GENOMIC DNA]</scope>
    <source>
        <strain evidence="1 2">JCM 30529</strain>
    </source>
</reference>
<name>A0ABY2DPE7_9ACTN</name>
<gene>
    <name evidence="1" type="ORF">E1091_00330</name>
</gene>
<accession>A0ABY2DPE7</accession>
<dbReference type="Proteomes" id="UP000295626">
    <property type="component" value="Unassembled WGS sequence"/>
</dbReference>